<evidence type="ECO:0000313" key="1">
    <source>
        <dbReference type="EMBL" id="PPE04420.1"/>
    </source>
</evidence>
<protein>
    <submittedName>
        <fullName evidence="1">Uncharacterized protein</fullName>
    </submittedName>
</protein>
<accession>A0A8E2QYX0</accession>
<evidence type="ECO:0000313" key="2">
    <source>
        <dbReference type="Proteomes" id="UP000239010"/>
    </source>
</evidence>
<comment type="caution">
    <text evidence="1">The sequence shown here is derived from an EMBL/GenBank/DDBJ whole genome shotgun (WGS) entry which is preliminary data.</text>
</comment>
<proteinExistence type="predicted"/>
<name>A0A8E2QYX0_9MOLU</name>
<keyword evidence="2" id="KW-1185">Reference proteome</keyword>
<gene>
    <name evidence="1" type="ORF">EELLY_v1c00950</name>
</gene>
<sequence>MSNKIKNMLSKLMFWKTFSDDILEENELDSFFKSLFINAGSEKELILELTKTKKINHFLFYTNIKNASNILKHGIRPVKELKLKTNEEFVVWDYHQRQESINLDFDVSSRAHFWKWLSDQTINDNEFMVIGIDPEKLAKSSKNDWIFNRAYGMINVVEAIKVEDINWILIRDEEYFDLIKTIIKDEELKIKIYISHDGMVRTGEL</sequence>
<dbReference type="AlphaFoldDB" id="A0A8E2QYX0"/>
<reference evidence="1 2" key="1">
    <citation type="submission" date="2017-11" db="EMBL/GenBank/DDBJ databases">
        <title>Genome sequence of Entomoplasma ellychniae ELCN-1 (ATCC 43707).</title>
        <authorList>
            <person name="Lo W.-S."/>
            <person name="Gasparich G.E."/>
            <person name="Kuo C.-H."/>
        </authorList>
    </citation>
    <scope>NUCLEOTIDE SEQUENCE [LARGE SCALE GENOMIC DNA]</scope>
    <source>
        <strain evidence="1 2">ELCN-1</strain>
    </source>
</reference>
<organism evidence="1 2">
    <name type="scientific">Entomoplasma ellychniae</name>
    <dbReference type="NCBI Taxonomy" id="2114"/>
    <lineage>
        <taxon>Bacteria</taxon>
        <taxon>Bacillati</taxon>
        <taxon>Mycoplasmatota</taxon>
        <taxon>Mollicutes</taxon>
        <taxon>Entomoplasmatales</taxon>
        <taxon>Entomoplasmataceae</taxon>
        <taxon>Entomoplasma</taxon>
    </lineage>
</organism>
<dbReference type="EMBL" id="PHND01000001">
    <property type="protein sequence ID" value="PPE04420.1"/>
    <property type="molecule type" value="Genomic_DNA"/>
</dbReference>
<dbReference type="Proteomes" id="UP000239010">
    <property type="component" value="Unassembled WGS sequence"/>
</dbReference>
<dbReference type="RefSeq" id="WP_104205570.1">
    <property type="nucleotide sequence ID" value="NZ_PHND01000001.1"/>
</dbReference>